<comment type="caution">
    <text evidence="1">The sequence shown here is derived from an EMBL/GenBank/DDBJ whole genome shotgun (WGS) entry which is preliminary data.</text>
</comment>
<name>A0A0P5D433_9CRUS</name>
<dbReference type="STRING" id="35525.A0A0P5D433"/>
<protein>
    <submittedName>
        <fullName evidence="1">Uncharacterized protein</fullName>
    </submittedName>
</protein>
<dbReference type="OrthoDB" id="10460797at2759"/>
<sequence>MACNMNIASHLHLPLVVALMLITINRWGEAGVAADVKDANGTIARNTNPNANNDGLREEQLDPRIIGGYPTGSYSGYDTGVTSRPYPNYGSVTAGPYGASYGSASYGVTPATYGASYGGPYGNTGHSYGGSSYGVNPLPTYGSMANPTYGAGSSYGVPPAYGNNIGSSYDGYAMTHPYSSYGNNMNTIGSSYGNTGANYGAGSYAGNAGSYGGFGNSYGVTPYSSLAGGMGASSYGGNYGGGSYGNGNMYGGMMNAAYGMGLPSNSYSNVGAGYNANRNPFY</sequence>
<reference evidence="1 2" key="1">
    <citation type="submission" date="2016-03" db="EMBL/GenBank/DDBJ databases">
        <title>EvidentialGene: Evidence-directed Construction of Genes on Genomes.</title>
        <authorList>
            <person name="Gilbert D.G."/>
            <person name="Choi J.-H."/>
            <person name="Mockaitis K."/>
            <person name="Colbourne J."/>
            <person name="Pfrender M."/>
        </authorList>
    </citation>
    <scope>NUCLEOTIDE SEQUENCE [LARGE SCALE GENOMIC DNA]</scope>
    <source>
        <strain evidence="1 2">Xinb3</strain>
        <tissue evidence="1">Complete organism</tissue>
    </source>
</reference>
<accession>A0A0P5D433</accession>
<proteinExistence type="predicted"/>
<keyword evidence="2" id="KW-1185">Reference proteome</keyword>
<evidence type="ECO:0000313" key="1">
    <source>
        <dbReference type="EMBL" id="KZS13749.1"/>
    </source>
</evidence>
<dbReference type="AlphaFoldDB" id="A0A0P5D433"/>
<dbReference type="EMBL" id="LRGB01001036">
    <property type="protein sequence ID" value="KZS13749.1"/>
    <property type="molecule type" value="Genomic_DNA"/>
</dbReference>
<dbReference type="Proteomes" id="UP000076858">
    <property type="component" value="Unassembled WGS sequence"/>
</dbReference>
<evidence type="ECO:0000313" key="2">
    <source>
        <dbReference type="Proteomes" id="UP000076858"/>
    </source>
</evidence>
<gene>
    <name evidence="1" type="ORF">APZ42_021151</name>
</gene>
<organism evidence="1 2">
    <name type="scientific">Daphnia magna</name>
    <dbReference type="NCBI Taxonomy" id="35525"/>
    <lineage>
        <taxon>Eukaryota</taxon>
        <taxon>Metazoa</taxon>
        <taxon>Ecdysozoa</taxon>
        <taxon>Arthropoda</taxon>
        <taxon>Crustacea</taxon>
        <taxon>Branchiopoda</taxon>
        <taxon>Diplostraca</taxon>
        <taxon>Cladocera</taxon>
        <taxon>Anomopoda</taxon>
        <taxon>Daphniidae</taxon>
        <taxon>Daphnia</taxon>
    </lineage>
</organism>